<dbReference type="PROSITE" id="PS50158">
    <property type="entry name" value="ZF_CCHC"/>
    <property type="match status" value="1"/>
</dbReference>
<keyword evidence="6" id="KW-0378">Hydrolase</keyword>
<keyword evidence="2" id="KW-0808">Transferase</keyword>
<dbReference type="RefSeq" id="XP_062698974.1">
    <property type="nucleotide sequence ID" value="XM_062842990.1"/>
</dbReference>
<reference evidence="13" key="2">
    <citation type="submission" date="2025-05" db="UniProtKB">
        <authorList>
            <consortium name="EnsemblMetazoa"/>
        </authorList>
    </citation>
    <scope>IDENTIFICATION</scope>
    <source>
        <strain evidence="13">Foshan</strain>
    </source>
</reference>
<dbReference type="Pfam" id="PF17921">
    <property type="entry name" value="Integrase_H2C2"/>
    <property type="match status" value="1"/>
</dbReference>
<dbReference type="GeneID" id="115259988"/>
<name>A0ABM1XZA0_AEDAL</name>
<evidence type="ECO:0000256" key="5">
    <source>
        <dbReference type="ARBA" id="ARBA00022759"/>
    </source>
</evidence>
<dbReference type="Proteomes" id="UP000069940">
    <property type="component" value="Unassembled WGS sequence"/>
</dbReference>
<dbReference type="InterPro" id="IPR000477">
    <property type="entry name" value="RT_dom"/>
</dbReference>
<dbReference type="InterPro" id="IPR043502">
    <property type="entry name" value="DNA/RNA_pol_sf"/>
</dbReference>
<dbReference type="InterPro" id="IPR036397">
    <property type="entry name" value="RNaseH_sf"/>
</dbReference>
<feature type="domain" description="Integrase catalytic" evidence="12">
    <location>
        <begin position="1068"/>
        <end position="1223"/>
    </location>
</feature>
<dbReference type="InterPro" id="IPR041588">
    <property type="entry name" value="Integrase_H2C2"/>
</dbReference>
<feature type="domain" description="CCHC-type" evidence="10">
    <location>
        <begin position="300"/>
        <end position="313"/>
    </location>
</feature>
<dbReference type="Gene3D" id="3.30.70.270">
    <property type="match status" value="2"/>
</dbReference>
<evidence type="ECO:0000256" key="2">
    <source>
        <dbReference type="ARBA" id="ARBA00022679"/>
    </source>
</evidence>
<feature type="compositionally biased region" description="Basic and acidic residues" evidence="9">
    <location>
        <begin position="344"/>
        <end position="354"/>
    </location>
</feature>
<proteinExistence type="predicted"/>
<evidence type="ECO:0000259" key="12">
    <source>
        <dbReference type="PROSITE" id="PS50994"/>
    </source>
</evidence>
<dbReference type="CDD" id="cd01647">
    <property type="entry name" value="RT_LTR"/>
    <property type="match status" value="1"/>
</dbReference>
<evidence type="ECO:0000256" key="6">
    <source>
        <dbReference type="ARBA" id="ARBA00022801"/>
    </source>
</evidence>
<evidence type="ECO:0000256" key="8">
    <source>
        <dbReference type="PROSITE-ProRule" id="PRU00047"/>
    </source>
</evidence>
<evidence type="ECO:0000256" key="9">
    <source>
        <dbReference type="SAM" id="MobiDB-lite"/>
    </source>
</evidence>
<keyword evidence="14" id="KW-1185">Reference proteome</keyword>
<feature type="region of interest" description="Disordered" evidence="9">
    <location>
        <begin position="332"/>
        <end position="366"/>
    </location>
</feature>
<evidence type="ECO:0000256" key="7">
    <source>
        <dbReference type="ARBA" id="ARBA00022918"/>
    </source>
</evidence>
<evidence type="ECO:0000259" key="11">
    <source>
        <dbReference type="PROSITE" id="PS50878"/>
    </source>
</evidence>
<evidence type="ECO:0000256" key="1">
    <source>
        <dbReference type="ARBA" id="ARBA00012493"/>
    </source>
</evidence>
<dbReference type="PANTHER" id="PTHR37984">
    <property type="entry name" value="PROTEIN CBG26694"/>
    <property type="match status" value="1"/>
</dbReference>
<dbReference type="SMART" id="SM00343">
    <property type="entry name" value="ZnF_C2HC"/>
    <property type="match status" value="2"/>
</dbReference>
<accession>A0ABM1XZA0</accession>
<keyword evidence="7" id="KW-0695">RNA-directed DNA polymerase</keyword>
<dbReference type="InterPro" id="IPR041373">
    <property type="entry name" value="RT_RNaseH"/>
</dbReference>
<dbReference type="Pfam" id="PF00665">
    <property type="entry name" value="rve"/>
    <property type="match status" value="1"/>
</dbReference>
<dbReference type="InterPro" id="IPR001878">
    <property type="entry name" value="Znf_CCHC"/>
</dbReference>
<dbReference type="EC" id="2.7.7.49" evidence="1"/>
<dbReference type="InterPro" id="IPR043128">
    <property type="entry name" value="Rev_trsase/Diguanyl_cyclase"/>
</dbReference>
<feature type="domain" description="Reverse transcriptase" evidence="11">
    <location>
        <begin position="529"/>
        <end position="706"/>
    </location>
</feature>
<dbReference type="SUPFAM" id="SSF56672">
    <property type="entry name" value="DNA/RNA polymerases"/>
    <property type="match status" value="1"/>
</dbReference>
<keyword evidence="8" id="KW-0862">Zinc</keyword>
<evidence type="ECO:0000313" key="13">
    <source>
        <dbReference type="EnsemblMetazoa" id="AALFPA23_004234.P5078"/>
    </source>
</evidence>
<dbReference type="Gene3D" id="3.10.10.10">
    <property type="entry name" value="HIV Type 1 Reverse Transcriptase, subunit A, domain 1"/>
    <property type="match status" value="1"/>
</dbReference>
<dbReference type="Gene3D" id="1.10.340.70">
    <property type="match status" value="1"/>
</dbReference>
<keyword evidence="3" id="KW-0548">Nucleotidyltransferase</keyword>
<dbReference type="Gene3D" id="3.10.20.370">
    <property type="match status" value="1"/>
</dbReference>
<dbReference type="Gene3D" id="3.30.420.10">
    <property type="entry name" value="Ribonuclease H-like superfamily/Ribonuclease H"/>
    <property type="match status" value="1"/>
</dbReference>
<dbReference type="Pfam" id="PF17917">
    <property type="entry name" value="RT_RNaseH"/>
    <property type="match status" value="1"/>
</dbReference>
<sequence>MKKHDIHIRQVNLKHYVISEREISNIFRGFRGWKKSEMEPENHFQLDRFNDAADASNLRREWEEWHRACEIVLELKQIESQHQKLLFMLARGGTGLQRIYHHLAPVVGEIHPGPVKVPFAPQEVPEYDNAVKRLNAFFVGKRNERVELEVFRSLRQAAGESFNRYILRLRTQAACCDFRDREEKELLQQVTVGATDERVRDKGLEGTMNLDELVNYAINREVLLKQKEKAHPFRSESGTVALVKQDWEQRTTTRGRNSVQPYKRERRWAGGNRVTTECSRCGSWRHQRDSKDCIARDSTCNKCGDLGHIARKCQAGRYAPMKNRFSWRKSEAANALGSGSGPDRGTEYSHRRGDNGSPKANADDGTILGMIDQTPVVFLIDSGAMINTVTEEIWEKLLATNARLFKRKFKCDRQFTAYASAAPLRVLAIFEAWITINEMKPKNYAEFFVIQGAQRCLLSKRTAEDLKILKLGLEVNSVALKKEVFPKFPNVQLRLSIDYTVPPRKLAYLRIPVAMEEKVNRKLQEMLDADIIEPVLGPSDWISPMVVVPKGTDDIRLCINMRYPNQAIQREHYPLPLIDNLLNKLKGAAVFSKLDITSAYYHVELHPESREITTFMTGKGLMRFKRLMFGINCAPEIFQRIMCEMLADIEGVIVYIDDVVVWGATLAEHNERLRKVLAVLEQNHALLNKDKCVFEVQELEILGYKISADGISPTDDKVAAIRNFRRPESKEEVRSFLGLLNFVGQFIPHLSSRTEPLRSFIRGEVESFGIDQENAFDDLRNELASTVHRLGFFDPNDVTELYVDASAVGLGAVLTQRNSENQPRIICFASKGLTKTERVYPQTQREALAVVWAVEKLYSYLFGIHFTVYTDHKTLEYIFGGKHQEGKRACSRAEAWALRLQPYDFSVVHVPGSENISDVFSRLCSQSDAPFDEGSEHYVCEIGDGLSAITLDEIKKETILDDELKQVVQAIETQAWPPHLFAYQAFSRELGILDGVVVREDRIILPSKLRQRALDIAHRGHPGVVSMKRNLREKVWWPYMDRGVENHVQECAGCAAVSQQGPPEPMLRKEMPDRAWQDLALDFFSAKECATFLVVVDYFSRYLTVIEMKTTNASKTIEALERVFREHTYPETVRTDNGPPFASEEFSNYCIRKNIRLVRTIPYWPQMNGLVERQNQGILRALRIARSLKQDWRKAVDEYVYAYNTTPHSVTGKSPMELLTGRPVKDLLPSLRTEPYLKRDEEIRDKDAIKKMQGKLYADKRRHAKESEIAIGDTVMIKNYEMGKLEPTFRSEKYTVIQKSGSDVVVLSADGIKYRRPVAHLRKWPISQGQDDLPQLPLIPISDDQVDSPQVPAPVNPGSRRATANRKERDAELQEAPPAKRPKRSIKMPARYDVQ</sequence>
<dbReference type="PROSITE" id="PS50878">
    <property type="entry name" value="RT_POL"/>
    <property type="match status" value="1"/>
</dbReference>
<organism evidence="13 14">
    <name type="scientific">Aedes albopictus</name>
    <name type="common">Asian tiger mosquito</name>
    <name type="synonym">Stegomyia albopicta</name>
    <dbReference type="NCBI Taxonomy" id="7160"/>
    <lineage>
        <taxon>Eukaryota</taxon>
        <taxon>Metazoa</taxon>
        <taxon>Ecdysozoa</taxon>
        <taxon>Arthropoda</taxon>
        <taxon>Hexapoda</taxon>
        <taxon>Insecta</taxon>
        <taxon>Pterygota</taxon>
        <taxon>Neoptera</taxon>
        <taxon>Endopterygota</taxon>
        <taxon>Diptera</taxon>
        <taxon>Nematocera</taxon>
        <taxon>Culicoidea</taxon>
        <taxon>Culicidae</taxon>
        <taxon>Culicinae</taxon>
        <taxon>Aedini</taxon>
        <taxon>Aedes</taxon>
        <taxon>Stegomyia</taxon>
    </lineage>
</organism>
<dbReference type="EnsemblMetazoa" id="AALFPA23_004234.R5078">
    <property type="protein sequence ID" value="AALFPA23_004234.P5078"/>
    <property type="gene ID" value="AALFPA23_004234"/>
</dbReference>
<dbReference type="PANTHER" id="PTHR37984:SF11">
    <property type="entry name" value="INTEGRASE CATALYTIC DOMAIN-CONTAINING PROTEIN"/>
    <property type="match status" value="1"/>
</dbReference>
<evidence type="ECO:0000256" key="3">
    <source>
        <dbReference type="ARBA" id="ARBA00022695"/>
    </source>
</evidence>
<protein>
    <recommendedName>
        <fullName evidence="1">RNA-directed DNA polymerase</fullName>
        <ecNumber evidence="1">2.7.7.49</ecNumber>
    </recommendedName>
</protein>
<dbReference type="CDD" id="cd09274">
    <property type="entry name" value="RNase_HI_RT_Ty3"/>
    <property type="match status" value="1"/>
</dbReference>
<dbReference type="PROSITE" id="PS50994">
    <property type="entry name" value="INTEGRASE"/>
    <property type="match status" value="1"/>
</dbReference>
<dbReference type="SUPFAM" id="SSF53098">
    <property type="entry name" value="Ribonuclease H-like"/>
    <property type="match status" value="1"/>
</dbReference>
<evidence type="ECO:0000259" key="10">
    <source>
        <dbReference type="PROSITE" id="PS50158"/>
    </source>
</evidence>
<evidence type="ECO:0000256" key="4">
    <source>
        <dbReference type="ARBA" id="ARBA00022722"/>
    </source>
</evidence>
<evidence type="ECO:0000313" key="14">
    <source>
        <dbReference type="Proteomes" id="UP000069940"/>
    </source>
</evidence>
<keyword evidence="8" id="KW-0479">Metal-binding</keyword>
<dbReference type="InterPro" id="IPR050951">
    <property type="entry name" value="Retrovirus_Pol_polyprotein"/>
</dbReference>
<dbReference type="Pfam" id="PF00078">
    <property type="entry name" value="RVT_1"/>
    <property type="match status" value="1"/>
</dbReference>
<keyword evidence="4" id="KW-0540">Nuclease</keyword>
<feature type="region of interest" description="Disordered" evidence="9">
    <location>
        <begin position="1341"/>
        <end position="1395"/>
    </location>
</feature>
<keyword evidence="5" id="KW-0255">Endonuclease</keyword>
<dbReference type="InterPro" id="IPR001584">
    <property type="entry name" value="Integrase_cat-core"/>
</dbReference>
<dbReference type="InterPro" id="IPR012337">
    <property type="entry name" value="RNaseH-like_sf"/>
</dbReference>
<keyword evidence="8" id="KW-0863">Zinc-finger</keyword>
<reference evidence="14" key="1">
    <citation type="journal article" date="2015" name="Proc. Natl. Acad. Sci. U.S.A.">
        <title>Genome sequence of the Asian Tiger mosquito, Aedes albopictus, reveals insights into its biology, genetics, and evolution.</title>
        <authorList>
            <person name="Chen X.G."/>
            <person name="Jiang X."/>
            <person name="Gu J."/>
            <person name="Xu M."/>
            <person name="Wu Y."/>
            <person name="Deng Y."/>
            <person name="Zhang C."/>
            <person name="Bonizzoni M."/>
            <person name="Dermauw W."/>
            <person name="Vontas J."/>
            <person name="Armbruster P."/>
            <person name="Huang X."/>
            <person name="Yang Y."/>
            <person name="Zhang H."/>
            <person name="He W."/>
            <person name="Peng H."/>
            <person name="Liu Y."/>
            <person name="Wu K."/>
            <person name="Chen J."/>
            <person name="Lirakis M."/>
            <person name="Topalis P."/>
            <person name="Van Leeuwen T."/>
            <person name="Hall A.B."/>
            <person name="Jiang X."/>
            <person name="Thorpe C."/>
            <person name="Mueller R.L."/>
            <person name="Sun C."/>
            <person name="Waterhouse R.M."/>
            <person name="Yan G."/>
            <person name="Tu Z.J."/>
            <person name="Fang X."/>
            <person name="James A.A."/>
        </authorList>
    </citation>
    <scope>NUCLEOTIDE SEQUENCE [LARGE SCALE GENOMIC DNA]</scope>
    <source>
        <strain evidence="14">Foshan</strain>
    </source>
</reference>